<evidence type="ECO:0000313" key="2">
    <source>
        <dbReference type="Proteomes" id="UP000594688"/>
    </source>
</evidence>
<proteinExistence type="predicted"/>
<sequence length="240" mass="25764">MGTAWAEPTNITVRVISKDAKFIGTSMGGALITLRDAQTGEVLAKGTTLGTTGNVNLIMKKDRKRGVPVSSEGSAKFSTTLDLMEPRLIEVTAIGPQAQRQSANRVSATQWVVPGKHITDGDGWLLEMPGFAVDVLAPPVSLKLKGAPKTVEVKASVRMMCGCPIKPDGLWDANHYEVTAMIKKDGKLLNKRLLSFAGKTSLFAGTIQLEKPGTYEIMVYAYDPRNGNTGLDSTTLMVVK</sequence>
<name>A0A7T0BZG9_9BACT</name>
<gene>
    <name evidence="1" type="ORF">G3M70_10825</name>
</gene>
<reference evidence="1 2" key="1">
    <citation type="submission" date="2020-02" db="EMBL/GenBank/DDBJ databases">
        <title>Genomic and physiological characterization of two novel Nitrospinaceae genera.</title>
        <authorList>
            <person name="Mueller A.J."/>
            <person name="Jung M.-Y."/>
            <person name="Strachan C.R."/>
            <person name="Herbold C.W."/>
            <person name="Kirkegaard R.H."/>
            <person name="Daims H."/>
        </authorList>
    </citation>
    <scope>NUCLEOTIDE SEQUENCE [LARGE SCALE GENOMIC DNA]</scope>
    <source>
        <strain evidence="1">EB</strain>
    </source>
</reference>
<dbReference type="AlphaFoldDB" id="A0A7T0BZG9"/>
<dbReference type="EMBL" id="CP048685">
    <property type="protein sequence ID" value="QPJ63788.1"/>
    <property type="molecule type" value="Genomic_DNA"/>
</dbReference>
<dbReference type="KEGG" id="nli:G3M70_10825"/>
<protein>
    <submittedName>
        <fullName evidence="1">Uncharacterized protein</fullName>
    </submittedName>
</protein>
<evidence type="ECO:0000313" key="1">
    <source>
        <dbReference type="EMBL" id="QPJ63788.1"/>
    </source>
</evidence>
<accession>A0A7T0BZG9</accession>
<organism evidence="1 2">
    <name type="scientific">Candidatus Nitronauta litoralis</name>
    <dbReference type="NCBI Taxonomy" id="2705533"/>
    <lineage>
        <taxon>Bacteria</taxon>
        <taxon>Pseudomonadati</taxon>
        <taxon>Nitrospinota/Tectimicrobiota group</taxon>
        <taxon>Nitrospinota</taxon>
        <taxon>Nitrospinia</taxon>
        <taxon>Nitrospinales</taxon>
        <taxon>Nitrospinaceae</taxon>
        <taxon>Candidatus Nitronauta</taxon>
    </lineage>
</organism>
<dbReference type="Proteomes" id="UP000594688">
    <property type="component" value="Chromosome"/>
</dbReference>